<dbReference type="PANTHER" id="PTHR30466:SF1">
    <property type="entry name" value="FMN REDUCTASE (NADH) RUTF"/>
    <property type="match status" value="1"/>
</dbReference>
<dbReference type="Gene3D" id="2.30.110.10">
    <property type="entry name" value="Electron Transport, Fmn-binding Protein, Chain A"/>
    <property type="match status" value="1"/>
</dbReference>
<dbReference type="InterPro" id="IPR050268">
    <property type="entry name" value="NADH-dep_flavin_reductase"/>
</dbReference>
<protein>
    <submittedName>
        <fullName evidence="3">Flavin reductase</fullName>
    </submittedName>
</protein>
<dbReference type="RefSeq" id="WP_035711395.1">
    <property type="nucleotide sequence ID" value="NZ_CAMIFG010000005.1"/>
</dbReference>
<reference evidence="3 4" key="1">
    <citation type="submission" date="2014-03" db="EMBL/GenBank/DDBJ databases">
        <title>Genome of Haematobacter massiliensis CCUG 47968.</title>
        <authorList>
            <person name="Wang D."/>
            <person name="Wang G."/>
        </authorList>
    </citation>
    <scope>NUCLEOTIDE SEQUENCE [LARGE SCALE GENOMIC DNA]</scope>
    <source>
        <strain evidence="3 4">CCUG 47968</strain>
    </source>
</reference>
<proteinExistence type="predicted"/>
<dbReference type="SUPFAM" id="SSF50475">
    <property type="entry name" value="FMN-binding split barrel"/>
    <property type="match status" value="1"/>
</dbReference>
<organism evidence="3 4">
    <name type="scientific">Haematobacter massiliensis</name>
    <dbReference type="NCBI Taxonomy" id="195105"/>
    <lineage>
        <taxon>Bacteria</taxon>
        <taxon>Pseudomonadati</taxon>
        <taxon>Pseudomonadota</taxon>
        <taxon>Alphaproteobacteria</taxon>
        <taxon>Rhodobacterales</taxon>
        <taxon>Paracoccaceae</taxon>
        <taxon>Haematobacter</taxon>
    </lineage>
</organism>
<keyword evidence="1" id="KW-0560">Oxidoreductase</keyword>
<sequence>MMEATGTDIDIGKFWKTLGERATGATLVTAEGAEGWTGFLGLSASHVSAAPPVMLVSIDRKTSALSGILEKGHFAVNFLPAGETALAQAFGGKGEKLFEEGRWEPFVTGAPVFRDALGVFDCRVSQVVEEGDVSIVIGRVQGVRARGEGAPLLFFRGKFEG</sequence>
<dbReference type="Pfam" id="PF01613">
    <property type="entry name" value="Flavin_Reduct"/>
    <property type="match status" value="1"/>
</dbReference>
<dbReference type="InterPro" id="IPR002563">
    <property type="entry name" value="Flavin_Rdtase-like_dom"/>
</dbReference>
<comment type="caution">
    <text evidence="3">The sequence shown here is derived from an EMBL/GenBank/DDBJ whole genome shotgun (WGS) entry which is preliminary data.</text>
</comment>
<keyword evidence="4" id="KW-1185">Reference proteome</keyword>
<dbReference type="EMBL" id="JGYG01000007">
    <property type="protein sequence ID" value="KFI28529.1"/>
    <property type="molecule type" value="Genomic_DNA"/>
</dbReference>
<name>A0A086Y2M9_9RHOB</name>
<evidence type="ECO:0000259" key="2">
    <source>
        <dbReference type="SMART" id="SM00903"/>
    </source>
</evidence>
<accession>A0A086Y2M9</accession>
<evidence type="ECO:0000256" key="1">
    <source>
        <dbReference type="ARBA" id="ARBA00023002"/>
    </source>
</evidence>
<dbReference type="GO" id="GO:0010181">
    <property type="term" value="F:FMN binding"/>
    <property type="evidence" value="ECO:0007669"/>
    <property type="project" value="InterPro"/>
</dbReference>
<evidence type="ECO:0000313" key="3">
    <source>
        <dbReference type="EMBL" id="KFI28529.1"/>
    </source>
</evidence>
<dbReference type="InterPro" id="IPR012349">
    <property type="entry name" value="Split_barrel_FMN-bd"/>
</dbReference>
<feature type="domain" description="Flavin reductase like" evidence="2">
    <location>
        <begin position="18"/>
        <end position="161"/>
    </location>
</feature>
<dbReference type="AlphaFoldDB" id="A0A086Y2M9"/>
<dbReference type="PANTHER" id="PTHR30466">
    <property type="entry name" value="FLAVIN REDUCTASE"/>
    <property type="match status" value="1"/>
</dbReference>
<dbReference type="eggNOG" id="COG1853">
    <property type="taxonomic scope" value="Bacteria"/>
</dbReference>
<dbReference type="Proteomes" id="UP000028826">
    <property type="component" value="Unassembled WGS sequence"/>
</dbReference>
<gene>
    <name evidence="3" type="ORF">CN97_17420</name>
</gene>
<dbReference type="GO" id="GO:0042602">
    <property type="term" value="F:riboflavin reductase (NADPH) activity"/>
    <property type="evidence" value="ECO:0007669"/>
    <property type="project" value="TreeGrafter"/>
</dbReference>
<evidence type="ECO:0000313" key="4">
    <source>
        <dbReference type="Proteomes" id="UP000028826"/>
    </source>
</evidence>
<dbReference type="SMART" id="SM00903">
    <property type="entry name" value="Flavin_Reduct"/>
    <property type="match status" value="1"/>
</dbReference>